<proteinExistence type="predicted"/>
<reference evidence="2" key="1">
    <citation type="submission" date="2024-04" db="EMBL/GenBank/DDBJ databases">
        <authorList>
            <consortium name="Molecular Ecology Group"/>
        </authorList>
    </citation>
    <scope>NUCLEOTIDE SEQUENCE</scope>
</reference>
<dbReference type="Proteomes" id="UP001497644">
    <property type="component" value="Chromosome 9"/>
</dbReference>
<dbReference type="EMBL" id="OZ034832">
    <property type="protein sequence ID" value="CAL1689079.1"/>
    <property type="molecule type" value="Genomic_DNA"/>
</dbReference>
<organism evidence="2 3">
    <name type="scientific">Lasius platythorax</name>
    <dbReference type="NCBI Taxonomy" id="488582"/>
    <lineage>
        <taxon>Eukaryota</taxon>
        <taxon>Metazoa</taxon>
        <taxon>Ecdysozoa</taxon>
        <taxon>Arthropoda</taxon>
        <taxon>Hexapoda</taxon>
        <taxon>Insecta</taxon>
        <taxon>Pterygota</taxon>
        <taxon>Neoptera</taxon>
        <taxon>Endopterygota</taxon>
        <taxon>Hymenoptera</taxon>
        <taxon>Apocrita</taxon>
        <taxon>Aculeata</taxon>
        <taxon>Formicoidea</taxon>
        <taxon>Formicidae</taxon>
        <taxon>Formicinae</taxon>
        <taxon>Lasius</taxon>
        <taxon>Lasius</taxon>
    </lineage>
</organism>
<sequence>MAMRKRRRAGRKRRNQLAFRRVSQKAGRTGIRKEGDAETAASFVLFRLACGVKADHRESTRRSRRKIFSDRALATKTDGLISFLVSDITANYPWKRNENLRESATRHGIKGAKQASHP</sequence>
<gene>
    <name evidence="2" type="ORF">LPLAT_LOCUS14075</name>
</gene>
<protein>
    <submittedName>
        <fullName evidence="2">Uncharacterized protein</fullName>
    </submittedName>
</protein>
<name>A0AAV2P818_9HYME</name>
<dbReference type="AlphaFoldDB" id="A0AAV2P818"/>
<accession>A0AAV2P818</accession>
<feature type="compositionally biased region" description="Basic residues" evidence="1">
    <location>
        <begin position="1"/>
        <end position="15"/>
    </location>
</feature>
<feature type="region of interest" description="Disordered" evidence="1">
    <location>
        <begin position="1"/>
        <end position="36"/>
    </location>
</feature>
<evidence type="ECO:0000313" key="2">
    <source>
        <dbReference type="EMBL" id="CAL1689079.1"/>
    </source>
</evidence>
<evidence type="ECO:0000313" key="3">
    <source>
        <dbReference type="Proteomes" id="UP001497644"/>
    </source>
</evidence>
<evidence type="ECO:0000256" key="1">
    <source>
        <dbReference type="SAM" id="MobiDB-lite"/>
    </source>
</evidence>
<keyword evidence="3" id="KW-1185">Reference proteome</keyword>